<reference evidence="1" key="1">
    <citation type="submission" date="2014-09" db="EMBL/GenBank/DDBJ databases">
        <authorList>
            <person name="Magalhaes I.L.F."/>
            <person name="Oliveira U."/>
            <person name="Santos F.R."/>
            <person name="Vidigal T.H.D.A."/>
            <person name="Brescovit A.D."/>
            <person name="Santos A.J."/>
        </authorList>
    </citation>
    <scope>NUCLEOTIDE SEQUENCE</scope>
    <source>
        <tissue evidence="1">Shoot tissue taken approximately 20 cm above the soil surface</tissue>
    </source>
</reference>
<sequence length="20" mass="2424">MKFYRPLTTDLLSLCYKEVC</sequence>
<accession>A0A0A8ZDW0</accession>
<organism evidence="1">
    <name type="scientific">Arundo donax</name>
    <name type="common">Giant reed</name>
    <name type="synonym">Donax arundinaceus</name>
    <dbReference type="NCBI Taxonomy" id="35708"/>
    <lineage>
        <taxon>Eukaryota</taxon>
        <taxon>Viridiplantae</taxon>
        <taxon>Streptophyta</taxon>
        <taxon>Embryophyta</taxon>
        <taxon>Tracheophyta</taxon>
        <taxon>Spermatophyta</taxon>
        <taxon>Magnoliopsida</taxon>
        <taxon>Liliopsida</taxon>
        <taxon>Poales</taxon>
        <taxon>Poaceae</taxon>
        <taxon>PACMAD clade</taxon>
        <taxon>Arundinoideae</taxon>
        <taxon>Arundineae</taxon>
        <taxon>Arundo</taxon>
    </lineage>
</organism>
<evidence type="ECO:0000313" key="1">
    <source>
        <dbReference type="EMBL" id="JAD33042.1"/>
    </source>
</evidence>
<name>A0A0A8ZDW0_ARUDO</name>
<dbReference type="AlphaFoldDB" id="A0A0A8ZDW0"/>
<proteinExistence type="predicted"/>
<reference evidence="1" key="2">
    <citation type="journal article" date="2015" name="Data Brief">
        <title>Shoot transcriptome of the giant reed, Arundo donax.</title>
        <authorList>
            <person name="Barrero R.A."/>
            <person name="Guerrero F.D."/>
            <person name="Moolhuijzen P."/>
            <person name="Goolsby J.A."/>
            <person name="Tidwell J."/>
            <person name="Bellgard S.E."/>
            <person name="Bellgard M.I."/>
        </authorList>
    </citation>
    <scope>NUCLEOTIDE SEQUENCE</scope>
    <source>
        <tissue evidence="1">Shoot tissue taken approximately 20 cm above the soil surface</tissue>
    </source>
</reference>
<dbReference type="EMBL" id="GBRH01264853">
    <property type="protein sequence ID" value="JAD33042.1"/>
    <property type="molecule type" value="Transcribed_RNA"/>
</dbReference>
<protein>
    <submittedName>
        <fullName evidence="1">Uncharacterized protein</fullName>
    </submittedName>
</protein>